<proteinExistence type="predicted"/>
<gene>
    <name evidence="4" type="ORF">PM001_LOCUS2467</name>
</gene>
<keyword evidence="1" id="KW-0677">Repeat</keyword>
<dbReference type="GO" id="GO:0019888">
    <property type="term" value="F:protein phosphatase regulator activity"/>
    <property type="evidence" value="ECO:0007669"/>
    <property type="project" value="TreeGrafter"/>
</dbReference>
<feature type="compositionally biased region" description="Basic and acidic residues" evidence="3">
    <location>
        <begin position="772"/>
        <end position="781"/>
    </location>
</feature>
<reference evidence="4" key="1">
    <citation type="submission" date="2024-01" db="EMBL/GenBank/DDBJ databases">
        <authorList>
            <person name="Webb A."/>
        </authorList>
    </citation>
    <scope>NUCLEOTIDE SEQUENCE</scope>
    <source>
        <strain evidence="4">Pm1</strain>
    </source>
</reference>
<dbReference type="AlphaFoldDB" id="A0AAV1T7H4"/>
<dbReference type="SUPFAM" id="SSF48371">
    <property type="entry name" value="ARM repeat"/>
    <property type="match status" value="1"/>
</dbReference>
<dbReference type="PROSITE" id="PS50077">
    <property type="entry name" value="HEAT_REPEAT"/>
    <property type="match status" value="3"/>
</dbReference>
<evidence type="ECO:0000313" key="4">
    <source>
        <dbReference type="EMBL" id="CAK7902239.1"/>
    </source>
</evidence>
<dbReference type="Pfam" id="PF02985">
    <property type="entry name" value="HEAT"/>
    <property type="match status" value="2"/>
</dbReference>
<dbReference type="InterPro" id="IPR011989">
    <property type="entry name" value="ARM-like"/>
</dbReference>
<dbReference type="Proteomes" id="UP001162060">
    <property type="component" value="Unassembled WGS sequence"/>
</dbReference>
<feature type="compositionally biased region" description="Basic and acidic residues" evidence="3">
    <location>
        <begin position="646"/>
        <end position="655"/>
    </location>
</feature>
<dbReference type="InterPro" id="IPR051023">
    <property type="entry name" value="PP2A_Regulatory_Subunit_A"/>
</dbReference>
<feature type="repeat" description="HEAT" evidence="2">
    <location>
        <begin position="118"/>
        <end position="156"/>
    </location>
</feature>
<feature type="repeat" description="HEAT" evidence="2">
    <location>
        <begin position="275"/>
        <end position="313"/>
    </location>
</feature>
<sequence>MDYEMRDDAAPTDSELANGPTFEDLAIDDSLTDLERVTKYVCSNIALQRVIHVKMLHETARSVGFQATCDQLLPLLEPLVCDIEYVVRQHVALQFPLLCQFLVETEPHVGYRVMLDKLLPLVMKLVSDDQHEVRSAASESLVNMAALVKLEDQGQHVLTIVLPLAHDDDNEQFRISAVALYNGLAEHFGPELCQQFCVPELISLSEDPVFRVRKSTVLSFSNVGKTAGMELSRERLIPAFERLAKDDIWGVRKACAECLVSVALALAPMDRGPILIPMFESFINDSSRWVRMAAYQSLGPFLAALVKEQVTDELLGHFASMATTAAAQLGGSGEVDIKFHCAFNFPAVASILGAADWLKLSAAFELLHNDTYWKIRRSFAYSLHELARILGTGITETQLATAFDGYLHDVQDVRLGAMLHFADFLENVSLSFRESYLPVLTEFDSFDKTTKWRFREVLSGQLAQLCHTFTPEATFAVINPLVFKLITDPVAVVREQSYHACPLLVARLNSNATWLTAIVDKFVALARSTHYQDRQCFVKICASFLLTKEPPEVSEKDAVLARAARDFFSSQLAAVFFTLALDPVSNVRLVFAETAVEHQQLCREHPACPDALRETLSTAPSIDTDTFAAILSRRVKECSNGLTKEDVKVQEKETEQASVTSSDAGEESEGCPAASSGPVGVTEMIPEEKEINGEVFEALVPAEDTTTAAFASLSGSPRVALPLESRKGMTHRASLEGSTTSKAGSDEVSSIGESSSSSSAITMEDPPPSSKANRDVSRSPRTDTATTPPAAAEDPLPKMHSRDC</sequence>
<feature type="compositionally biased region" description="Low complexity" evidence="3">
    <location>
        <begin position="746"/>
        <end position="759"/>
    </location>
</feature>
<feature type="region of interest" description="Disordered" evidence="3">
    <location>
        <begin position="646"/>
        <end position="681"/>
    </location>
</feature>
<dbReference type="FunFam" id="1.25.10.10:FF:000514">
    <property type="entry name" value="HEAT repeats/HEAT repeat, putative"/>
    <property type="match status" value="1"/>
</dbReference>
<organism evidence="4 5">
    <name type="scientific">Peronospora matthiolae</name>
    <dbReference type="NCBI Taxonomy" id="2874970"/>
    <lineage>
        <taxon>Eukaryota</taxon>
        <taxon>Sar</taxon>
        <taxon>Stramenopiles</taxon>
        <taxon>Oomycota</taxon>
        <taxon>Peronosporomycetes</taxon>
        <taxon>Peronosporales</taxon>
        <taxon>Peronosporaceae</taxon>
        <taxon>Peronospora</taxon>
    </lineage>
</organism>
<feature type="compositionally biased region" description="Low complexity" evidence="3">
    <location>
        <begin position="782"/>
        <end position="794"/>
    </location>
</feature>
<comment type="caution">
    <text evidence="4">The sequence shown here is derived from an EMBL/GenBank/DDBJ whole genome shotgun (WGS) entry which is preliminary data.</text>
</comment>
<dbReference type="InterPro" id="IPR000357">
    <property type="entry name" value="HEAT"/>
</dbReference>
<dbReference type="PANTHER" id="PTHR10648:SF1">
    <property type="entry name" value="SERINE_THREONINE-PROTEIN PHOSPHATASE 4 REGULATORY SUBUNIT 1"/>
    <property type="match status" value="1"/>
</dbReference>
<evidence type="ECO:0000256" key="1">
    <source>
        <dbReference type="ARBA" id="ARBA00022737"/>
    </source>
</evidence>
<dbReference type="InterPro" id="IPR021133">
    <property type="entry name" value="HEAT_type_2"/>
</dbReference>
<accession>A0AAV1T7H4</accession>
<evidence type="ECO:0000256" key="2">
    <source>
        <dbReference type="PROSITE-ProRule" id="PRU00103"/>
    </source>
</evidence>
<dbReference type="GO" id="GO:0005737">
    <property type="term" value="C:cytoplasm"/>
    <property type="evidence" value="ECO:0007669"/>
    <property type="project" value="TreeGrafter"/>
</dbReference>
<evidence type="ECO:0000313" key="5">
    <source>
        <dbReference type="Proteomes" id="UP001162060"/>
    </source>
</evidence>
<feature type="compositionally biased region" description="Basic and acidic residues" evidence="3">
    <location>
        <begin position="795"/>
        <end position="804"/>
    </location>
</feature>
<name>A0AAV1T7H4_9STRA</name>
<feature type="repeat" description="HEAT" evidence="2">
    <location>
        <begin position="236"/>
        <end position="268"/>
    </location>
</feature>
<dbReference type="InterPro" id="IPR016024">
    <property type="entry name" value="ARM-type_fold"/>
</dbReference>
<dbReference type="EMBL" id="CAKLBY020000024">
    <property type="protein sequence ID" value="CAK7902239.1"/>
    <property type="molecule type" value="Genomic_DNA"/>
</dbReference>
<evidence type="ECO:0008006" key="6">
    <source>
        <dbReference type="Google" id="ProtNLM"/>
    </source>
</evidence>
<protein>
    <recommendedName>
        <fullName evidence="6">Serine/threonine-protein phosphatase 4 regulatory subunit 1</fullName>
    </recommendedName>
</protein>
<dbReference type="PANTHER" id="PTHR10648">
    <property type="entry name" value="SERINE/THREONINE-PROTEIN PHOSPHATASE PP2A 65 KDA REGULATORY SUBUNIT"/>
    <property type="match status" value="1"/>
</dbReference>
<evidence type="ECO:0000256" key="3">
    <source>
        <dbReference type="SAM" id="MobiDB-lite"/>
    </source>
</evidence>
<feature type="region of interest" description="Disordered" evidence="3">
    <location>
        <begin position="723"/>
        <end position="804"/>
    </location>
</feature>
<dbReference type="Gene3D" id="1.25.10.10">
    <property type="entry name" value="Leucine-rich Repeat Variant"/>
    <property type="match status" value="1"/>
</dbReference>